<keyword evidence="9" id="KW-0443">Lipid metabolism</keyword>
<keyword evidence="6" id="KW-0378">Hydrolase</keyword>
<feature type="chain" id="PRO_5025501357" description="phospholipase D" evidence="10">
    <location>
        <begin position="18"/>
        <end position="843"/>
    </location>
</feature>
<evidence type="ECO:0000256" key="1">
    <source>
        <dbReference type="ARBA" id="ARBA00001913"/>
    </source>
</evidence>
<dbReference type="Gene3D" id="3.30.870.10">
    <property type="entry name" value="Endonuclease Chain A"/>
    <property type="match status" value="2"/>
</dbReference>
<dbReference type="GO" id="GO:0009395">
    <property type="term" value="P:phospholipid catabolic process"/>
    <property type="evidence" value="ECO:0007669"/>
    <property type="project" value="TreeGrafter"/>
</dbReference>
<accession>A0A6A7G2J4</accession>
<dbReference type="InterPro" id="IPR000008">
    <property type="entry name" value="C2_dom"/>
</dbReference>
<comment type="similarity">
    <text evidence="2">Belongs to the phospholipase D family. C2-PLD subfamily.</text>
</comment>
<keyword evidence="4" id="KW-0479">Metal-binding</keyword>
<dbReference type="InterPro" id="IPR001736">
    <property type="entry name" value="PLipase_D/transphosphatidylase"/>
</dbReference>
<keyword evidence="10" id="KW-0732">Signal</keyword>
<evidence type="ECO:0000259" key="11">
    <source>
        <dbReference type="PROSITE" id="PS50004"/>
    </source>
</evidence>
<dbReference type="PROSITE" id="PS50004">
    <property type="entry name" value="C2"/>
    <property type="match status" value="1"/>
</dbReference>
<dbReference type="Pfam" id="PF13091">
    <property type="entry name" value="PLDc_2"/>
    <property type="match status" value="1"/>
</dbReference>
<name>A0A6A7G2J4_9CRUS</name>
<dbReference type="EMBL" id="IACT01005208">
    <property type="protein sequence ID" value="LAC24373.1"/>
    <property type="molecule type" value="mRNA"/>
</dbReference>
<dbReference type="GO" id="GO:0046872">
    <property type="term" value="F:metal ion binding"/>
    <property type="evidence" value="ECO:0007669"/>
    <property type="project" value="UniProtKB-KW"/>
</dbReference>
<dbReference type="Gene3D" id="2.60.40.150">
    <property type="entry name" value="C2 domain"/>
    <property type="match status" value="1"/>
</dbReference>
<evidence type="ECO:0000256" key="10">
    <source>
        <dbReference type="SAM" id="SignalP"/>
    </source>
</evidence>
<dbReference type="SMART" id="SM00239">
    <property type="entry name" value="C2"/>
    <property type="match status" value="1"/>
</dbReference>
<evidence type="ECO:0000256" key="8">
    <source>
        <dbReference type="ARBA" id="ARBA00022963"/>
    </source>
</evidence>
<dbReference type="InterPro" id="IPR035892">
    <property type="entry name" value="C2_domain_sf"/>
</dbReference>
<evidence type="ECO:0000256" key="2">
    <source>
        <dbReference type="ARBA" id="ARBA00010683"/>
    </source>
</evidence>
<keyword evidence="8" id="KW-0442">Lipid degradation</keyword>
<proteinExistence type="evidence at transcript level"/>
<organism evidence="13">
    <name type="scientific">Hirondellea gigas</name>
    <dbReference type="NCBI Taxonomy" id="1518452"/>
    <lineage>
        <taxon>Eukaryota</taxon>
        <taxon>Metazoa</taxon>
        <taxon>Ecdysozoa</taxon>
        <taxon>Arthropoda</taxon>
        <taxon>Crustacea</taxon>
        <taxon>Multicrustacea</taxon>
        <taxon>Malacostraca</taxon>
        <taxon>Eumalacostraca</taxon>
        <taxon>Peracarida</taxon>
        <taxon>Amphipoda</taxon>
        <taxon>Amphilochidea</taxon>
        <taxon>Lysianassida</taxon>
        <taxon>Lysianassidira</taxon>
        <taxon>Lysianassoidea</taxon>
        <taxon>Lysianassidae</taxon>
        <taxon>Hirondellea</taxon>
    </lineage>
</organism>
<dbReference type="GO" id="GO:0005886">
    <property type="term" value="C:plasma membrane"/>
    <property type="evidence" value="ECO:0007669"/>
    <property type="project" value="TreeGrafter"/>
</dbReference>
<dbReference type="SMART" id="SM00155">
    <property type="entry name" value="PLDc"/>
    <property type="match status" value="2"/>
</dbReference>
<dbReference type="SUPFAM" id="SSF56024">
    <property type="entry name" value="Phospholipase D/nuclease"/>
    <property type="match status" value="2"/>
</dbReference>
<sequence length="843" mass="95326">MCVLCMIQYMGIAVVQGGTAICGTRQGQYEMDGGASGSGNKKPAASVVVPRGLSVVPKRKDWRAYLCCCTGPTGVATRENMVFIHGVLYLEILEGRDLPDVDTSWFRQSKDVSDPYVTVDTCKGGKRSCRITKTSIIYNSLNPQWNEKFRVEMCHEVESFLFSVKDLDLLKVECMGYMNIRAEDLLHEEPLIGWYPVMSKNGDPAGALNISMRFKSVTSIVRSNEVQDTVFPMRTNCNLKLYQDAHTPAVAPVTDVPGVGGEPYDPPQMWKDLARHLEGAQKLIYITGWSVKADISLERDDDHECLGELLKRKADEGVRVLLLVWNEMTSTDVYTPGVMGTHDEETRIYFDGTQVEVVLAPRSKSKGKLFESNFVSTCYTHHQKSIILDVAANDENGKRRLVAYVGGLDLTDGRWDTPDHPLFRSLSSEHSNDFYNGCCSSSVTVGPRQPWHDIHAYVDGPAVLDIHSNFVERWRCQASDRVSRMYLLNPDEIDLDYESIEGSWNCQLFRSINSDSANFPTNVLDKLLTRKGRLYENTIQRAYVHHIRRAARFVYIENQYFLGSSHGWLKQEAKCTHLVPLEIVTRIIMAIENSEDFRVYIVVPIHPEGDPTSGAVQEILYWQYRTMEMMYRKIAKVLKKVGSSARSTDYLTFFCLGKREAAADLPDGLDEPDSNTVAEKARTHMRFMIYVHSKMAIMDDEYIIIGSANINERSMNGNRDTEMAIGAFETAHTKETSEGELIQGSVHTFRRALWAEHCGEHLEDHIDPSKLECMQSMRSIAEENLQHFLSDEPEHRDSHLLLYPIAIADDGHISHREDCKTFPDTTARVLGEKSSFLPNSLTT</sequence>
<protein>
    <recommendedName>
        <fullName evidence="3">phospholipase D</fullName>
        <ecNumber evidence="3">3.1.4.4</ecNumber>
    </recommendedName>
</protein>
<feature type="domain" description="PLD phosphodiesterase" evidence="12">
    <location>
        <begin position="687"/>
        <end position="714"/>
    </location>
</feature>
<feature type="domain" description="C2" evidence="11">
    <location>
        <begin position="69"/>
        <end position="195"/>
    </location>
</feature>
<dbReference type="InterPro" id="IPR025202">
    <property type="entry name" value="PLD-like_dom"/>
</dbReference>
<feature type="domain" description="PLD phosphodiesterase" evidence="12">
    <location>
        <begin position="377"/>
        <end position="414"/>
    </location>
</feature>
<dbReference type="SUPFAM" id="SSF49562">
    <property type="entry name" value="C2 domain (Calcium/lipid-binding domain, CaLB)"/>
    <property type="match status" value="1"/>
</dbReference>
<dbReference type="PROSITE" id="PS50035">
    <property type="entry name" value="PLD"/>
    <property type="match status" value="2"/>
</dbReference>
<evidence type="ECO:0000259" key="12">
    <source>
        <dbReference type="PROSITE" id="PS50035"/>
    </source>
</evidence>
<evidence type="ECO:0000313" key="13">
    <source>
        <dbReference type="EMBL" id="LAC24373.1"/>
    </source>
</evidence>
<evidence type="ECO:0000256" key="7">
    <source>
        <dbReference type="ARBA" id="ARBA00022837"/>
    </source>
</evidence>
<dbReference type="GO" id="GO:0004630">
    <property type="term" value="F:phospholipase D activity"/>
    <property type="evidence" value="ECO:0007669"/>
    <property type="project" value="UniProtKB-EC"/>
</dbReference>
<evidence type="ECO:0000256" key="3">
    <source>
        <dbReference type="ARBA" id="ARBA00012027"/>
    </source>
</evidence>
<evidence type="ECO:0000256" key="4">
    <source>
        <dbReference type="ARBA" id="ARBA00022723"/>
    </source>
</evidence>
<comment type="cofactor">
    <cofactor evidence="1">
        <name>Ca(2+)</name>
        <dbReference type="ChEBI" id="CHEBI:29108"/>
    </cofactor>
</comment>
<evidence type="ECO:0000256" key="5">
    <source>
        <dbReference type="ARBA" id="ARBA00022737"/>
    </source>
</evidence>
<feature type="signal peptide" evidence="10">
    <location>
        <begin position="1"/>
        <end position="17"/>
    </location>
</feature>
<dbReference type="EC" id="3.1.4.4" evidence="3"/>
<dbReference type="InterPro" id="IPR015679">
    <property type="entry name" value="PLipase_D_fam"/>
</dbReference>
<dbReference type="InterPro" id="IPR024632">
    <property type="entry name" value="PLipase_D_C"/>
</dbReference>
<reference evidence="13" key="1">
    <citation type="submission" date="2017-11" db="EMBL/GenBank/DDBJ databases">
        <title>The sensing device of the deep-sea amphipod.</title>
        <authorList>
            <person name="Kobayashi H."/>
            <person name="Nagahama T."/>
            <person name="Arai W."/>
            <person name="Sasagawa Y."/>
            <person name="Umeda M."/>
            <person name="Hayashi T."/>
            <person name="Nikaido I."/>
            <person name="Watanabe H."/>
            <person name="Oguri K."/>
            <person name="Kitazato H."/>
            <person name="Fujioka K."/>
            <person name="Kido Y."/>
            <person name="Takami H."/>
        </authorList>
    </citation>
    <scope>NUCLEOTIDE SEQUENCE</scope>
    <source>
        <tissue evidence="13">Whole body</tissue>
    </source>
</reference>
<dbReference type="PANTHER" id="PTHR18896:SF60">
    <property type="entry name" value="PHOSPHOLIPASE D"/>
    <property type="match status" value="1"/>
</dbReference>
<dbReference type="AlphaFoldDB" id="A0A6A7G2J4"/>
<evidence type="ECO:0000256" key="6">
    <source>
        <dbReference type="ARBA" id="ARBA00022801"/>
    </source>
</evidence>
<dbReference type="Pfam" id="PF00168">
    <property type="entry name" value="C2"/>
    <property type="match status" value="1"/>
</dbReference>
<dbReference type="Pfam" id="PF12357">
    <property type="entry name" value="PLD_C"/>
    <property type="match status" value="1"/>
</dbReference>
<keyword evidence="5" id="KW-0677">Repeat</keyword>
<evidence type="ECO:0000256" key="9">
    <source>
        <dbReference type="ARBA" id="ARBA00023098"/>
    </source>
</evidence>
<keyword evidence="7" id="KW-0106">Calcium</keyword>
<dbReference type="PANTHER" id="PTHR18896">
    <property type="entry name" value="PHOSPHOLIPASE D"/>
    <property type="match status" value="1"/>
</dbReference>